<dbReference type="GO" id="GO:0005524">
    <property type="term" value="F:ATP binding"/>
    <property type="evidence" value="ECO:0007669"/>
    <property type="project" value="UniProtKB-KW"/>
</dbReference>
<dbReference type="EMBL" id="CAJNNW010020233">
    <property type="protein sequence ID" value="CAE8665919.1"/>
    <property type="molecule type" value="Genomic_DNA"/>
</dbReference>
<keyword evidence="2" id="KW-0378">Hydrolase</keyword>
<accession>A0A813J7W1</accession>
<keyword evidence="3" id="KW-0347">Helicase</keyword>
<feature type="compositionally biased region" description="Low complexity" evidence="6">
    <location>
        <begin position="21"/>
        <end position="41"/>
    </location>
</feature>
<dbReference type="InterPro" id="IPR014014">
    <property type="entry name" value="RNA_helicase_DEAD_Q_motif"/>
</dbReference>
<proteinExistence type="predicted"/>
<organism evidence="8 9">
    <name type="scientific">Polarella glacialis</name>
    <name type="common">Dinoflagellate</name>
    <dbReference type="NCBI Taxonomy" id="89957"/>
    <lineage>
        <taxon>Eukaryota</taxon>
        <taxon>Sar</taxon>
        <taxon>Alveolata</taxon>
        <taxon>Dinophyceae</taxon>
        <taxon>Suessiales</taxon>
        <taxon>Suessiaceae</taxon>
        <taxon>Polarella</taxon>
    </lineage>
</organism>
<feature type="short sequence motif" description="Q motif" evidence="5">
    <location>
        <begin position="54"/>
        <end position="83"/>
    </location>
</feature>
<evidence type="ECO:0000256" key="5">
    <source>
        <dbReference type="PROSITE-ProRule" id="PRU00552"/>
    </source>
</evidence>
<evidence type="ECO:0000256" key="6">
    <source>
        <dbReference type="SAM" id="MobiDB-lite"/>
    </source>
</evidence>
<protein>
    <recommendedName>
        <fullName evidence="7">DEAD-box RNA helicase Q domain-containing protein</fullName>
    </recommendedName>
</protein>
<dbReference type="GO" id="GO:0016787">
    <property type="term" value="F:hydrolase activity"/>
    <property type="evidence" value="ECO:0007669"/>
    <property type="project" value="UniProtKB-KW"/>
</dbReference>
<dbReference type="Proteomes" id="UP000626109">
    <property type="component" value="Unassembled WGS sequence"/>
</dbReference>
<evidence type="ECO:0000256" key="2">
    <source>
        <dbReference type="ARBA" id="ARBA00022801"/>
    </source>
</evidence>
<keyword evidence="4" id="KW-0067">ATP-binding</keyword>
<comment type="caution">
    <text evidence="8">The sequence shown here is derived from an EMBL/GenBank/DDBJ whole genome shotgun (WGS) entry which is preliminary data.</text>
</comment>
<dbReference type="PROSITE" id="PS51195">
    <property type="entry name" value="Q_MOTIF"/>
    <property type="match status" value="1"/>
</dbReference>
<evidence type="ECO:0000256" key="4">
    <source>
        <dbReference type="ARBA" id="ARBA00022840"/>
    </source>
</evidence>
<feature type="region of interest" description="Disordered" evidence="6">
    <location>
        <begin position="20"/>
        <end position="57"/>
    </location>
</feature>
<evidence type="ECO:0000256" key="3">
    <source>
        <dbReference type="ARBA" id="ARBA00022806"/>
    </source>
</evidence>
<dbReference type="Gene3D" id="3.40.50.300">
    <property type="entry name" value="P-loop containing nucleotide triphosphate hydrolases"/>
    <property type="match status" value="1"/>
</dbReference>
<sequence>MPHPTASSLGSSAHQVSFPLSSSCRAHSSSASSNRGTSTASPPQSSPGGEMGDVGFSDLGLSGNTLRAIQEVVGFNELTKVQAQVLPALLGSGQRQSDFMVHARVCRLPEHGIFRAIRSFCWCVFECQCTLESGDLD</sequence>
<dbReference type="GO" id="GO:0003724">
    <property type="term" value="F:RNA helicase activity"/>
    <property type="evidence" value="ECO:0007669"/>
    <property type="project" value="InterPro"/>
</dbReference>
<gene>
    <name evidence="8" type="ORF">PGLA2088_LOCUS16073</name>
</gene>
<feature type="domain" description="DEAD-box RNA helicase Q" evidence="7">
    <location>
        <begin position="54"/>
        <end position="83"/>
    </location>
</feature>
<dbReference type="InterPro" id="IPR027417">
    <property type="entry name" value="P-loop_NTPase"/>
</dbReference>
<evidence type="ECO:0000313" key="9">
    <source>
        <dbReference type="Proteomes" id="UP000626109"/>
    </source>
</evidence>
<evidence type="ECO:0000256" key="1">
    <source>
        <dbReference type="ARBA" id="ARBA00022741"/>
    </source>
</evidence>
<reference evidence="8" key="1">
    <citation type="submission" date="2021-02" db="EMBL/GenBank/DDBJ databases">
        <authorList>
            <person name="Dougan E. K."/>
            <person name="Rhodes N."/>
            <person name="Thang M."/>
            <person name="Chan C."/>
        </authorList>
    </citation>
    <scope>NUCLEOTIDE SEQUENCE</scope>
</reference>
<evidence type="ECO:0000259" key="7">
    <source>
        <dbReference type="PROSITE" id="PS51195"/>
    </source>
</evidence>
<keyword evidence="1" id="KW-0547">Nucleotide-binding</keyword>
<name>A0A813J7W1_POLGL</name>
<dbReference type="AlphaFoldDB" id="A0A813J7W1"/>
<evidence type="ECO:0000313" key="8">
    <source>
        <dbReference type="EMBL" id="CAE8665919.1"/>
    </source>
</evidence>